<accession>A0AAD9JR58</accession>
<evidence type="ECO:0000256" key="6">
    <source>
        <dbReference type="ARBA" id="ARBA00022786"/>
    </source>
</evidence>
<comment type="subcellular location">
    <subcellularLocation>
        <location evidence="1">Membrane</location>
        <topology evidence="1">Multi-pass membrane protein</topology>
    </subcellularLocation>
</comment>
<dbReference type="Proteomes" id="UP001208570">
    <property type="component" value="Unassembled WGS sequence"/>
</dbReference>
<keyword evidence="3 11" id="KW-0812">Transmembrane</keyword>
<evidence type="ECO:0000256" key="8">
    <source>
        <dbReference type="ARBA" id="ARBA00022989"/>
    </source>
</evidence>
<protein>
    <recommendedName>
        <fullName evidence="12">RING-CH-type domain-containing protein</fullName>
    </recommendedName>
</protein>
<keyword evidence="5" id="KW-0863">Zinc-finger</keyword>
<evidence type="ECO:0000256" key="5">
    <source>
        <dbReference type="ARBA" id="ARBA00022771"/>
    </source>
</evidence>
<dbReference type="InterPro" id="IPR013083">
    <property type="entry name" value="Znf_RING/FYVE/PHD"/>
</dbReference>
<dbReference type="InterPro" id="IPR011016">
    <property type="entry name" value="Znf_RING-CH"/>
</dbReference>
<evidence type="ECO:0000256" key="4">
    <source>
        <dbReference type="ARBA" id="ARBA00022723"/>
    </source>
</evidence>
<keyword evidence="7" id="KW-0862">Zinc</keyword>
<dbReference type="Gene3D" id="3.30.40.10">
    <property type="entry name" value="Zinc/RING finger domain, C3HC4 (zinc finger)"/>
    <property type="match status" value="1"/>
</dbReference>
<dbReference type="PROSITE" id="PS51292">
    <property type="entry name" value="ZF_RING_CH"/>
    <property type="match status" value="1"/>
</dbReference>
<keyword evidence="2" id="KW-0808">Transferase</keyword>
<feature type="transmembrane region" description="Helical" evidence="11">
    <location>
        <begin position="197"/>
        <end position="221"/>
    </location>
</feature>
<evidence type="ECO:0000256" key="10">
    <source>
        <dbReference type="SAM" id="MobiDB-lite"/>
    </source>
</evidence>
<keyword evidence="14" id="KW-1185">Reference proteome</keyword>
<evidence type="ECO:0000256" key="1">
    <source>
        <dbReference type="ARBA" id="ARBA00004141"/>
    </source>
</evidence>
<keyword evidence="8 11" id="KW-1133">Transmembrane helix</keyword>
<feature type="domain" description="RING-CH-type" evidence="12">
    <location>
        <begin position="111"/>
        <end position="171"/>
    </location>
</feature>
<dbReference type="EMBL" id="JAODUP010000199">
    <property type="protein sequence ID" value="KAK2157093.1"/>
    <property type="molecule type" value="Genomic_DNA"/>
</dbReference>
<keyword evidence="4" id="KW-0479">Metal-binding</keyword>
<dbReference type="AlphaFoldDB" id="A0AAD9JR58"/>
<evidence type="ECO:0000256" key="7">
    <source>
        <dbReference type="ARBA" id="ARBA00022833"/>
    </source>
</evidence>
<feature type="compositionally biased region" description="Polar residues" evidence="10">
    <location>
        <begin position="9"/>
        <end position="20"/>
    </location>
</feature>
<evidence type="ECO:0000313" key="14">
    <source>
        <dbReference type="Proteomes" id="UP001208570"/>
    </source>
</evidence>
<dbReference type="SUPFAM" id="SSF57850">
    <property type="entry name" value="RING/U-box"/>
    <property type="match status" value="1"/>
</dbReference>
<dbReference type="GO" id="GO:0008270">
    <property type="term" value="F:zinc ion binding"/>
    <property type="evidence" value="ECO:0007669"/>
    <property type="project" value="UniProtKB-KW"/>
</dbReference>
<sequence>MPNKRQPGDTPQLQASNKTGPQHVLGAFSHVSSEPPIANKQVENSVIAREGHLNTPSTSEFTIVHLNQLSAADLNNNDIQLCTTNEECESDIKGHETDTEQTKRKRTASITSSIDSVCCRICHEDDSEEMLLSLCYCSGTMGLMHKSCMERWLAVVGSDKCEICGFCFITKRSKKSFSEWLTGESSRDDRQNLFGDCACFLVLTPLAIISTWLCITGAMYYHHEGSYFTNWESWGLITLTFLLILIYVTWCGVAIKYHIRAYFIWQEKNQTVQVLSETSHDKAPDEIHSLNRDDNNSTTSSGQILFDIASENNTDEFTAIYTACNPEVTLSRDPQPLV</sequence>
<organism evidence="13 14">
    <name type="scientific">Paralvinella palmiformis</name>
    <dbReference type="NCBI Taxonomy" id="53620"/>
    <lineage>
        <taxon>Eukaryota</taxon>
        <taxon>Metazoa</taxon>
        <taxon>Spiralia</taxon>
        <taxon>Lophotrochozoa</taxon>
        <taxon>Annelida</taxon>
        <taxon>Polychaeta</taxon>
        <taxon>Sedentaria</taxon>
        <taxon>Canalipalpata</taxon>
        <taxon>Terebellida</taxon>
        <taxon>Terebelliformia</taxon>
        <taxon>Alvinellidae</taxon>
        <taxon>Paralvinella</taxon>
    </lineage>
</organism>
<feature type="region of interest" description="Disordered" evidence="10">
    <location>
        <begin position="1"/>
        <end position="20"/>
    </location>
</feature>
<dbReference type="PANTHER" id="PTHR46065">
    <property type="entry name" value="E3 UBIQUITIN-PROTEIN LIGASE MARCH 2/3 FAMILY MEMBER"/>
    <property type="match status" value="1"/>
</dbReference>
<dbReference type="GO" id="GO:0016020">
    <property type="term" value="C:membrane"/>
    <property type="evidence" value="ECO:0007669"/>
    <property type="project" value="UniProtKB-SubCell"/>
</dbReference>
<name>A0AAD9JR58_9ANNE</name>
<evidence type="ECO:0000256" key="3">
    <source>
        <dbReference type="ARBA" id="ARBA00022692"/>
    </source>
</evidence>
<reference evidence="13" key="1">
    <citation type="journal article" date="2023" name="Mol. Biol. Evol.">
        <title>Third-Generation Sequencing Reveals the Adaptive Role of the Epigenome in Three Deep-Sea Polychaetes.</title>
        <authorList>
            <person name="Perez M."/>
            <person name="Aroh O."/>
            <person name="Sun Y."/>
            <person name="Lan Y."/>
            <person name="Juniper S.K."/>
            <person name="Young C.R."/>
            <person name="Angers B."/>
            <person name="Qian P.Y."/>
        </authorList>
    </citation>
    <scope>NUCLEOTIDE SEQUENCE</scope>
    <source>
        <strain evidence="13">P08H-3</strain>
    </source>
</reference>
<dbReference type="Pfam" id="PF12906">
    <property type="entry name" value="RINGv"/>
    <property type="match status" value="1"/>
</dbReference>
<feature type="transmembrane region" description="Helical" evidence="11">
    <location>
        <begin position="233"/>
        <end position="255"/>
    </location>
</feature>
<evidence type="ECO:0000256" key="2">
    <source>
        <dbReference type="ARBA" id="ARBA00022679"/>
    </source>
</evidence>
<gene>
    <name evidence="13" type="ORF">LSH36_199g05028</name>
</gene>
<dbReference type="PANTHER" id="PTHR46065:SF3">
    <property type="entry name" value="FI20425P1"/>
    <property type="match status" value="1"/>
</dbReference>
<keyword evidence="6" id="KW-0833">Ubl conjugation pathway</keyword>
<evidence type="ECO:0000256" key="9">
    <source>
        <dbReference type="ARBA" id="ARBA00023136"/>
    </source>
</evidence>
<dbReference type="SMART" id="SM00744">
    <property type="entry name" value="RINGv"/>
    <property type="match status" value="1"/>
</dbReference>
<dbReference type="GO" id="GO:0004842">
    <property type="term" value="F:ubiquitin-protein transferase activity"/>
    <property type="evidence" value="ECO:0007669"/>
    <property type="project" value="TreeGrafter"/>
</dbReference>
<evidence type="ECO:0000313" key="13">
    <source>
        <dbReference type="EMBL" id="KAK2157093.1"/>
    </source>
</evidence>
<dbReference type="GO" id="GO:0016567">
    <property type="term" value="P:protein ubiquitination"/>
    <property type="evidence" value="ECO:0007669"/>
    <property type="project" value="TreeGrafter"/>
</dbReference>
<comment type="caution">
    <text evidence="13">The sequence shown here is derived from an EMBL/GenBank/DDBJ whole genome shotgun (WGS) entry which is preliminary data.</text>
</comment>
<evidence type="ECO:0000259" key="12">
    <source>
        <dbReference type="PROSITE" id="PS51292"/>
    </source>
</evidence>
<proteinExistence type="predicted"/>
<keyword evidence="9 11" id="KW-0472">Membrane</keyword>
<evidence type="ECO:0000256" key="11">
    <source>
        <dbReference type="SAM" id="Phobius"/>
    </source>
</evidence>